<dbReference type="Proteomes" id="UP001055439">
    <property type="component" value="Chromosome 8"/>
</dbReference>
<reference evidence="1" key="1">
    <citation type="submission" date="2022-05" db="EMBL/GenBank/DDBJ databases">
        <title>The Musa troglodytarum L. genome provides insights into the mechanism of non-climacteric behaviour and enrichment of carotenoids.</title>
        <authorList>
            <person name="Wang J."/>
        </authorList>
    </citation>
    <scope>NUCLEOTIDE SEQUENCE</scope>
    <source>
        <tissue evidence="1">Leaf</tissue>
    </source>
</reference>
<protein>
    <submittedName>
        <fullName evidence="1">Uncharacterized protein</fullName>
    </submittedName>
</protein>
<name>A0A9E7HTJ9_9LILI</name>
<dbReference type="EMBL" id="CP097510">
    <property type="protein sequence ID" value="URE35343.1"/>
    <property type="molecule type" value="Genomic_DNA"/>
</dbReference>
<proteinExistence type="predicted"/>
<accession>A0A9E7HTJ9</accession>
<sequence length="65" mass="7533">MLLQPMWPCLCAAFAWKDSKMATDIDFFRRAVMPFTLTASINGWCARLRVRCAGLRWIRVRAAKI</sequence>
<evidence type="ECO:0000313" key="2">
    <source>
        <dbReference type="Proteomes" id="UP001055439"/>
    </source>
</evidence>
<organism evidence="1 2">
    <name type="scientific">Musa troglodytarum</name>
    <name type="common">fe'i banana</name>
    <dbReference type="NCBI Taxonomy" id="320322"/>
    <lineage>
        <taxon>Eukaryota</taxon>
        <taxon>Viridiplantae</taxon>
        <taxon>Streptophyta</taxon>
        <taxon>Embryophyta</taxon>
        <taxon>Tracheophyta</taxon>
        <taxon>Spermatophyta</taxon>
        <taxon>Magnoliopsida</taxon>
        <taxon>Liliopsida</taxon>
        <taxon>Zingiberales</taxon>
        <taxon>Musaceae</taxon>
        <taxon>Musa</taxon>
    </lineage>
</organism>
<keyword evidence="2" id="KW-1185">Reference proteome</keyword>
<gene>
    <name evidence="1" type="ORF">MUK42_36774</name>
</gene>
<dbReference type="AlphaFoldDB" id="A0A9E7HTJ9"/>
<evidence type="ECO:0000313" key="1">
    <source>
        <dbReference type="EMBL" id="URE35343.1"/>
    </source>
</evidence>